<comment type="caution">
    <text evidence="1">The sequence shown here is derived from an EMBL/GenBank/DDBJ whole genome shotgun (WGS) entry which is preliminary data.</text>
</comment>
<gene>
    <name evidence="1" type="ORF">C5L30_000096</name>
</gene>
<protein>
    <submittedName>
        <fullName evidence="1">Uncharacterized protein</fullName>
    </submittedName>
</protein>
<organism evidence="1 2">
    <name type="scientific">Companilactobacillus farciminis</name>
    <dbReference type="NCBI Taxonomy" id="1612"/>
    <lineage>
        <taxon>Bacteria</taxon>
        <taxon>Bacillati</taxon>
        <taxon>Bacillota</taxon>
        <taxon>Bacilli</taxon>
        <taxon>Lactobacillales</taxon>
        <taxon>Lactobacillaceae</taxon>
        <taxon>Companilactobacillus</taxon>
    </lineage>
</organism>
<dbReference type="Proteomes" id="UP000295257">
    <property type="component" value="Unassembled WGS sequence"/>
</dbReference>
<reference evidence="1 2" key="1">
    <citation type="journal article" date="2019" name="Appl. Microbiol. Biotechnol.">
        <title>Uncovering carbohydrate metabolism through a genotype-phenotype association study of 56 lactic acid bacteria genomes.</title>
        <authorList>
            <person name="Buron-Moles G."/>
            <person name="Chailyan A."/>
            <person name="Dolejs I."/>
            <person name="Forster J."/>
            <person name="Miks M.H."/>
        </authorList>
    </citation>
    <scope>NUCLEOTIDE SEQUENCE [LARGE SCALE GENOMIC DNA]</scope>
    <source>
        <strain evidence="1 2">ATCC 29644</strain>
    </source>
</reference>
<evidence type="ECO:0000313" key="2">
    <source>
        <dbReference type="Proteomes" id="UP000295257"/>
    </source>
</evidence>
<proteinExistence type="predicted"/>
<dbReference type="AlphaFoldDB" id="A0A4R5NK37"/>
<accession>A0A4R5NK37</accession>
<dbReference type="EMBL" id="PUFN01000002">
    <property type="protein sequence ID" value="TDG74861.1"/>
    <property type="molecule type" value="Genomic_DNA"/>
</dbReference>
<evidence type="ECO:0000313" key="1">
    <source>
        <dbReference type="EMBL" id="TDG74861.1"/>
    </source>
</evidence>
<sequence>MIMRGIFLHYQKTFEKLKTPVSTFTQMLKDNN</sequence>
<name>A0A4R5NK37_9LACO</name>
<keyword evidence="2" id="KW-1185">Reference proteome</keyword>